<keyword evidence="3" id="KW-1185">Reference proteome</keyword>
<reference evidence="2 3" key="1">
    <citation type="submission" date="2016-11" db="EMBL/GenBank/DDBJ databases">
        <title>Draft Genome Assembly of Colletotrichum chlorophyti a pathogen of herbaceous plants.</title>
        <authorList>
            <person name="Gan P."/>
            <person name="Narusaka M."/>
            <person name="Tsushima A."/>
            <person name="Narusaka Y."/>
            <person name="Takano Y."/>
            <person name="Shirasu K."/>
        </authorList>
    </citation>
    <scope>NUCLEOTIDE SEQUENCE [LARGE SCALE GENOMIC DNA]</scope>
    <source>
        <strain evidence="2 3">NTL11</strain>
    </source>
</reference>
<accession>A0A1Q8RQF9</accession>
<name>A0A1Q8RQF9_9PEZI</name>
<dbReference type="Proteomes" id="UP000186583">
    <property type="component" value="Unassembled WGS sequence"/>
</dbReference>
<evidence type="ECO:0000313" key="2">
    <source>
        <dbReference type="EMBL" id="OLN86542.1"/>
    </source>
</evidence>
<dbReference type="AlphaFoldDB" id="A0A1Q8RQF9"/>
<keyword evidence="1" id="KW-0732">Signal</keyword>
<evidence type="ECO:0000313" key="3">
    <source>
        <dbReference type="Proteomes" id="UP000186583"/>
    </source>
</evidence>
<evidence type="ECO:0000256" key="1">
    <source>
        <dbReference type="SAM" id="SignalP"/>
    </source>
</evidence>
<dbReference type="EMBL" id="MPGH01000117">
    <property type="protein sequence ID" value="OLN86542.1"/>
    <property type="molecule type" value="Genomic_DNA"/>
</dbReference>
<feature type="signal peptide" evidence="1">
    <location>
        <begin position="1"/>
        <end position="16"/>
    </location>
</feature>
<feature type="chain" id="PRO_5012457879" description="EC7 protein" evidence="1">
    <location>
        <begin position="17"/>
        <end position="82"/>
    </location>
</feature>
<comment type="caution">
    <text evidence="2">The sequence shown here is derived from an EMBL/GenBank/DDBJ whole genome shotgun (WGS) entry which is preliminary data.</text>
</comment>
<sequence length="82" mass="8811">MVAFRYILALLPLAIAMPSTFVTSPLVKRHCQQPKNCGAVIQGTECDFCCAANVKPDSDHCKARNTACTQTEGGTTFNCDAD</sequence>
<gene>
    <name evidence="2" type="ORF">CCHL11_08501</name>
</gene>
<organism evidence="2 3">
    <name type="scientific">Colletotrichum chlorophyti</name>
    <dbReference type="NCBI Taxonomy" id="708187"/>
    <lineage>
        <taxon>Eukaryota</taxon>
        <taxon>Fungi</taxon>
        <taxon>Dikarya</taxon>
        <taxon>Ascomycota</taxon>
        <taxon>Pezizomycotina</taxon>
        <taxon>Sordariomycetes</taxon>
        <taxon>Hypocreomycetidae</taxon>
        <taxon>Glomerellales</taxon>
        <taxon>Glomerellaceae</taxon>
        <taxon>Colletotrichum</taxon>
    </lineage>
</organism>
<dbReference type="OrthoDB" id="4817122at2759"/>
<evidence type="ECO:0008006" key="4">
    <source>
        <dbReference type="Google" id="ProtNLM"/>
    </source>
</evidence>
<protein>
    <recommendedName>
        <fullName evidence="4">EC7 protein</fullName>
    </recommendedName>
</protein>
<proteinExistence type="predicted"/>